<evidence type="ECO:0000313" key="2">
    <source>
        <dbReference type="Proteomes" id="UP001604335"/>
    </source>
</evidence>
<protein>
    <submittedName>
        <fullName evidence="1">Uncharacterized protein</fullName>
    </submittedName>
</protein>
<sequence length="47" mass="5071">MRPLAKEARIDRPLASGLWQIGGSIEPVVLRHLVLPNGATAQNACCF</sequence>
<dbReference type="EMBL" id="JAZAQF010000017">
    <property type="protein sequence ID" value="MFG3816659.1"/>
    <property type="molecule type" value="Genomic_DNA"/>
</dbReference>
<name>A0ABW7C621_9CYAN</name>
<evidence type="ECO:0000313" key="1">
    <source>
        <dbReference type="EMBL" id="MFG3816659.1"/>
    </source>
</evidence>
<accession>A0ABW7C621</accession>
<organism evidence="1 2">
    <name type="scientific">Limnothrix redekei LRLZ20PSL1</name>
    <dbReference type="NCBI Taxonomy" id="3112953"/>
    <lineage>
        <taxon>Bacteria</taxon>
        <taxon>Bacillati</taxon>
        <taxon>Cyanobacteriota</taxon>
        <taxon>Cyanophyceae</taxon>
        <taxon>Pseudanabaenales</taxon>
        <taxon>Pseudanabaenaceae</taxon>
        <taxon>Limnothrix</taxon>
    </lineage>
</organism>
<reference evidence="2" key="1">
    <citation type="journal article" date="2024" name="Algal Res.">
        <title>Biochemical, toxicological and genomic investigation of a high-biomass producing Limnothrix strain isolated from Italian shallow drinking water reservoir.</title>
        <authorList>
            <person name="Simonazzi M."/>
            <person name="Shishido T.K."/>
            <person name="Delbaje E."/>
            <person name="Wahlsten M."/>
            <person name="Fewer D.P."/>
            <person name="Sivonen K."/>
            <person name="Pezzolesi L."/>
            <person name="Pistocchi R."/>
        </authorList>
    </citation>
    <scope>NUCLEOTIDE SEQUENCE [LARGE SCALE GENOMIC DNA]</scope>
    <source>
        <strain evidence="2">LRLZ20PSL1</strain>
    </source>
</reference>
<gene>
    <name evidence="1" type="ORF">VPK24_03340</name>
</gene>
<keyword evidence="2" id="KW-1185">Reference proteome</keyword>
<comment type="caution">
    <text evidence="1">The sequence shown here is derived from an EMBL/GenBank/DDBJ whole genome shotgun (WGS) entry which is preliminary data.</text>
</comment>
<dbReference type="Proteomes" id="UP001604335">
    <property type="component" value="Unassembled WGS sequence"/>
</dbReference>
<proteinExistence type="predicted"/>